<dbReference type="KEGG" id="crq:GCK72_001703"/>
<dbReference type="EMBL" id="WUAV01000001">
    <property type="protein sequence ID" value="KAF1769886.1"/>
    <property type="molecule type" value="Genomic_DNA"/>
</dbReference>
<gene>
    <name evidence="2" type="ORF">GCK72_001703</name>
</gene>
<protein>
    <recommendedName>
        <fullName evidence="1">WW domain-containing protein</fullName>
    </recommendedName>
</protein>
<dbReference type="AlphaFoldDB" id="A0A6A5HT20"/>
<organism evidence="2 3">
    <name type="scientific">Caenorhabditis remanei</name>
    <name type="common">Caenorhabditis vulgaris</name>
    <dbReference type="NCBI Taxonomy" id="31234"/>
    <lineage>
        <taxon>Eukaryota</taxon>
        <taxon>Metazoa</taxon>
        <taxon>Ecdysozoa</taxon>
        <taxon>Nematoda</taxon>
        <taxon>Chromadorea</taxon>
        <taxon>Rhabditida</taxon>
        <taxon>Rhabditina</taxon>
        <taxon>Rhabditomorpha</taxon>
        <taxon>Rhabditoidea</taxon>
        <taxon>Rhabditidae</taxon>
        <taxon>Peloderinae</taxon>
        <taxon>Caenorhabditis</taxon>
    </lineage>
</organism>
<accession>A0A6A5HT20</accession>
<dbReference type="PROSITE" id="PS50020">
    <property type="entry name" value="WW_DOMAIN_2"/>
    <property type="match status" value="1"/>
</dbReference>
<proteinExistence type="predicted"/>
<reference evidence="2 3" key="1">
    <citation type="submission" date="2019-12" db="EMBL/GenBank/DDBJ databases">
        <title>Chromosome-level assembly of the Caenorhabditis remanei genome.</title>
        <authorList>
            <person name="Teterina A.A."/>
            <person name="Willis J.H."/>
            <person name="Phillips P.C."/>
        </authorList>
    </citation>
    <scope>NUCLEOTIDE SEQUENCE [LARGE SCALE GENOMIC DNA]</scope>
    <source>
        <strain evidence="2 3">PX506</strain>
        <tissue evidence="2">Whole organism</tissue>
    </source>
</reference>
<dbReference type="GeneID" id="78773300"/>
<dbReference type="Gene3D" id="2.20.70.10">
    <property type="match status" value="1"/>
</dbReference>
<evidence type="ECO:0000259" key="1">
    <source>
        <dbReference type="PROSITE" id="PS50020"/>
    </source>
</evidence>
<name>A0A6A5HT20_CAERE</name>
<dbReference type="Proteomes" id="UP000483820">
    <property type="component" value="Chromosome I"/>
</dbReference>
<feature type="domain" description="WW" evidence="1">
    <location>
        <begin position="27"/>
        <end position="56"/>
    </location>
</feature>
<dbReference type="CDD" id="cd00201">
    <property type="entry name" value="WW"/>
    <property type="match status" value="1"/>
</dbReference>
<dbReference type="InterPro" id="IPR036020">
    <property type="entry name" value="WW_dom_sf"/>
</dbReference>
<comment type="caution">
    <text evidence="2">The sequence shown here is derived from an EMBL/GenBank/DDBJ whole genome shotgun (WGS) entry which is preliminary data.</text>
</comment>
<evidence type="ECO:0000313" key="2">
    <source>
        <dbReference type="EMBL" id="KAF1769886.1"/>
    </source>
</evidence>
<evidence type="ECO:0000313" key="3">
    <source>
        <dbReference type="Proteomes" id="UP000483820"/>
    </source>
</evidence>
<dbReference type="SUPFAM" id="SSF51045">
    <property type="entry name" value="WW domain"/>
    <property type="match status" value="1"/>
</dbReference>
<dbReference type="InterPro" id="IPR001202">
    <property type="entry name" value="WW_dom"/>
</dbReference>
<sequence>MAERPSISSSPEETRRIGTRLHTFREWREVRSRSWNGKIYYYNEITEESTWYKPIEWLRFEARQAQIERERRVSSFIPKW</sequence>
<dbReference type="CTD" id="78773300"/>
<dbReference type="RefSeq" id="XP_053591729.1">
    <property type="nucleotide sequence ID" value="XM_053723084.1"/>
</dbReference>